<evidence type="ECO:0000256" key="3">
    <source>
        <dbReference type="ARBA" id="ARBA00022679"/>
    </source>
</evidence>
<keyword evidence="2 6" id="KW-0489">Methyltransferase</keyword>
<comment type="caution">
    <text evidence="6">The sequence shown here is derived from an EMBL/GenBank/DDBJ whole genome shotgun (WGS) entry which is preliminary data.</text>
</comment>
<feature type="domain" description="Methyltransferase type 11" evidence="5">
    <location>
        <begin position="66"/>
        <end position="152"/>
    </location>
</feature>
<dbReference type="SUPFAM" id="SSF53335">
    <property type="entry name" value="S-adenosyl-L-methionine-dependent methyltransferases"/>
    <property type="match status" value="1"/>
</dbReference>
<dbReference type="CDD" id="cd02440">
    <property type="entry name" value="AdoMet_MTases"/>
    <property type="match status" value="1"/>
</dbReference>
<proteinExistence type="inferred from homology"/>
<evidence type="ECO:0000256" key="4">
    <source>
        <dbReference type="SAM" id="MobiDB-lite"/>
    </source>
</evidence>
<dbReference type="GO" id="GO:0102208">
    <property type="term" value="F:2-polyprenyl-6-hydroxyphenol methylase activity"/>
    <property type="evidence" value="ECO:0007669"/>
    <property type="project" value="UniProtKB-EC"/>
</dbReference>
<dbReference type="GO" id="GO:0032259">
    <property type="term" value="P:methylation"/>
    <property type="evidence" value="ECO:0007669"/>
    <property type="project" value="UniProtKB-KW"/>
</dbReference>
<evidence type="ECO:0000313" key="7">
    <source>
        <dbReference type="Proteomes" id="UP001601992"/>
    </source>
</evidence>
<dbReference type="EC" id="2.1.1.222" evidence="6"/>
<evidence type="ECO:0000259" key="5">
    <source>
        <dbReference type="Pfam" id="PF08241"/>
    </source>
</evidence>
<dbReference type="EMBL" id="JBIAQY010000005">
    <property type="protein sequence ID" value="MFF3569643.1"/>
    <property type="molecule type" value="Genomic_DNA"/>
</dbReference>
<reference evidence="6 7" key="1">
    <citation type="submission" date="2024-10" db="EMBL/GenBank/DDBJ databases">
        <title>The Natural Products Discovery Center: Release of the First 8490 Sequenced Strains for Exploring Actinobacteria Biosynthetic Diversity.</title>
        <authorList>
            <person name="Kalkreuter E."/>
            <person name="Kautsar S.A."/>
            <person name="Yang D."/>
            <person name="Bader C.D."/>
            <person name="Teijaro C.N."/>
            <person name="Fluegel L."/>
            <person name="Davis C.M."/>
            <person name="Simpson J.R."/>
            <person name="Lauterbach L."/>
            <person name="Steele A.D."/>
            <person name="Gui C."/>
            <person name="Meng S."/>
            <person name="Li G."/>
            <person name="Viehrig K."/>
            <person name="Ye F."/>
            <person name="Su P."/>
            <person name="Kiefer A.F."/>
            <person name="Nichols A."/>
            <person name="Cepeda A.J."/>
            <person name="Yan W."/>
            <person name="Fan B."/>
            <person name="Jiang Y."/>
            <person name="Adhikari A."/>
            <person name="Zheng C.-J."/>
            <person name="Schuster L."/>
            <person name="Cowan T.M."/>
            <person name="Smanski M.J."/>
            <person name="Chevrette M.G."/>
            <person name="De Carvalho L.P.S."/>
            <person name="Shen B."/>
        </authorList>
    </citation>
    <scope>NUCLEOTIDE SEQUENCE [LARGE SCALE GENOMIC DNA]</scope>
    <source>
        <strain evidence="6 7">NPDC002593</strain>
    </source>
</reference>
<organism evidence="6 7">
    <name type="scientific">Nocardia jiangxiensis</name>
    <dbReference type="NCBI Taxonomy" id="282685"/>
    <lineage>
        <taxon>Bacteria</taxon>
        <taxon>Bacillati</taxon>
        <taxon>Actinomycetota</taxon>
        <taxon>Actinomycetes</taxon>
        <taxon>Mycobacteriales</taxon>
        <taxon>Nocardiaceae</taxon>
        <taxon>Nocardia</taxon>
    </lineage>
</organism>
<evidence type="ECO:0000256" key="2">
    <source>
        <dbReference type="ARBA" id="ARBA00022603"/>
    </source>
</evidence>
<dbReference type="Proteomes" id="UP001601992">
    <property type="component" value="Unassembled WGS sequence"/>
</dbReference>
<keyword evidence="7" id="KW-1185">Reference proteome</keyword>
<dbReference type="EC" id="2.1.1.64" evidence="6"/>
<keyword evidence="3 6" id="KW-0808">Transferase</keyword>
<dbReference type="PANTHER" id="PTHR44942">
    <property type="entry name" value="METHYLTRANSF_11 DOMAIN-CONTAINING PROTEIN"/>
    <property type="match status" value="1"/>
</dbReference>
<dbReference type="PANTHER" id="PTHR44942:SF4">
    <property type="entry name" value="METHYLTRANSFERASE TYPE 11 DOMAIN-CONTAINING PROTEIN"/>
    <property type="match status" value="1"/>
</dbReference>
<dbReference type="InterPro" id="IPR051052">
    <property type="entry name" value="Diverse_substrate_MTase"/>
</dbReference>
<gene>
    <name evidence="6" type="ORF">ACFYXQ_17880</name>
</gene>
<dbReference type="RefSeq" id="WP_387404309.1">
    <property type="nucleotide sequence ID" value="NZ_JBIAQY010000005.1"/>
</dbReference>
<accession>A0ABW6S035</accession>
<dbReference type="Gene3D" id="3.40.50.150">
    <property type="entry name" value="Vaccinia Virus protein VP39"/>
    <property type="match status" value="1"/>
</dbReference>
<dbReference type="InterPro" id="IPR013216">
    <property type="entry name" value="Methyltransf_11"/>
</dbReference>
<dbReference type="Pfam" id="PF08241">
    <property type="entry name" value="Methyltransf_11"/>
    <property type="match status" value="1"/>
</dbReference>
<feature type="region of interest" description="Disordered" evidence="4">
    <location>
        <begin position="1"/>
        <end position="28"/>
    </location>
</feature>
<comment type="similarity">
    <text evidence="1">Belongs to the methyltransferase superfamily.</text>
</comment>
<sequence>MPTLPSEQPRSRPEPDRTPSAATPHKARAMAESFGVDAARYDRARPPYPRELIERIRDAAPGGEILDVGSGTGIAARQFRDLGCTVLGVEPDARMAEFARGTGIDTEVATFEQWESRGRRFDAVVSGTAWHWVDPIAGAAQAGRVLRPGGLLAPFNHVFQLPPEIAERVHAVYRQVIPDSPFADQPARPALDAYQGFFDMAADGIRASGVFEEPQRWQFEWQCTYTRDEWLDQLPTTGLFTRLEPDRLAEILAGVGAVIDDMGGSFTMPYTTAATTAVRKAEDM</sequence>
<name>A0ABW6S035_9NOCA</name>
<evidence type="ECO:0000256" key="1">
    <source>
        <dbReference type="ARBA" id="ARBA00008361"/>
    </source>
</evidence>
<evidence type="ECO:0000313" key="6">
    <source>
        <dbReference type="EMBL" id="MFF3569643.1"/>
    </source>
</evidence>
<dbReference type="InterPro" id="IPR029063">
    <property type="entry name" value="SAM-dependent_MTases_sf"/>
</dbReference>
<protein>
    <submittedName>
        <fullName evidence="6">Class I SAM-dependent methyltransferase</fullName>
        <ecNumber evidence="6">2.1.1.222</ecNumber>
        <ecNumber evidence="6">2.1.1.64</ecNumber>
    </submittedName>
</protein>
<dbReference type="GO" id="GO:0061542">
    <property type="term" value="F:3-demethylubiquinol 3-O-methyltransferase activity"/>
    <property type="evidence" value="ECO:0007669"/>
    <property type="project" value="UniProtKB-EC"/>
</dbReference>